<name>A0ACC0NDX0_RHOML</name>
<dbReference type="Proteomes" id="UP001062846">
    <property type="component" value="Chromosome 6"/>
</dbReference>
<protein>
    <submittedName>
        <fullName evidence="1">Uncharacterized protein</fullName>
    </submittedName>
</protein>
<reference evidence="1" key="1">
    <citation type="submission" date="2022-02" db="EMBL/GenBank/DDBJ databases">
        <title>Plant Genome Project.</title>
        <authorList>
            <person name="Zhang R.-G."/>
        </authorList>
    </citation>
    <scope>NUCLEOTIDE SEQUENCE</scope>
    <source>
        <strain evidence="1">AT1</strain>
    </source>
</reference>
<keyword evidence="2" id="KW-1185">Reference proteome</keyword>
<organism evidence="1 2">
    <name type="scientific">Rhododendron molle</name>
    <name type="common">Chinese azalea</name>
    <name type="synonym">Azalea mollis</name>
    <dbReference type="NCBI Taxonomy" id="49168"/>
    <lineage>
        <taxon>Eukaryota</taxon>
        <taxon>Viridiplantae</taxon>
        <taxon>Streptophyta</taxon>
        <taxon>Embryophyta</taxon>
        <taxon>Tracheophyta</taxon>
        <taxon>Spermatophyta</taxon>
        <taxon>Magnoliopsida</taxon>
        <taxon>eudicotyledons</taxon>
        <taxon>Gunneridae</taxon>
        <taxon>Pentapetalae</taxon>
        <taxon>asterids</taxon>
        <taxon>Ericales</taxon>
        <taxon>Ericaceae</taxon>
        <taxon>Ericoideae</taxon>
        <taxon>Rhodoreae</taxon>
        <taxon>Rhododendron</taxon>
    </lineage>
</organism>
<dbReference type="EMBL" id="CM046393">
    <property type="protein sequence ID" value="KAI8550827.1"/>
    <property type="molecule type" value="Genomic_DNA"/>
</dbReference>
<comment type="caution">
    <text evidence="1">The sequence shown here is derived from an EMBL/GenBank/DDBJ whole genome shotgun (WGS) entry which is preliminary data.</text>
</comment>
<accession>A0ACC0NDX0</accession>
<evidence type="ECO:0000313" key="2">
    <source>
        <dbReference type="Proteomes" id="UP001062846"/>
    </source>
</evidence>
<gene>
    <name evidence="1" type="ORF">RHMOL_Rhmol06G0137800</name>
</gene>
<proteinExistence type="predicted"/>
<sequence>MVREVGFREFVGVLTRASNDCQVVRALAERWWDTTNSFHFSFGETTVTPLDFSAITGLRVGGVPIPFDATTGRSAKFQRLMLGHALRAEKEDASYAQLLEFWKEPPVDRVQEEQMVRCFLPYMLGARSKSHHPDF</sequence>
<evidence type="ECO:0000313" key="1">
    <source>
        <dbReference type="EMBL" id="KAI8550827.1"/>
    </source>
</evidence>